<protein>
    <submittedName>
        <fullName evidence="1">Uncharacterized protein</fullName>
    </submittedName>
</protein>
<proteinExistence type="predicted"/>
<evidence type="ECO:0000313" key="2">
    <source>
        <dbReference type="Proteomes" id="UP000770661"/>
    </source>
</evidence>
<sequence>MTGGVCMRGEAQQKAAPSSALASQALRQVRAPSCILVNLDAVRHNVQVLRGLAGPNTAQSNCETVLDCGSQGERRKSVQSMEVDKAHPTSMASWCGEGQRVWLGSAPRGEVLLEEGWRSCLWPRWRRGVYPRRQGVTRPITVLGGCQL</sequence>
<reference evidence="1" key="1">
    <citation type="submission" date="2020-07" db="EMBL/GenBank/DDBJ databases">
        <title>The High-quality genome of the commercially important snow crab, Chionoecetes opilio.</title>
        <authorList>
            <person name="Jeong J.-H."/>
            <person name="Ryu S."/>
        </authorList>
    </citation>
    <scope>NUCLEOTIDE SEQUENCE</scope>
    <source>
        <strain evidence="1">MADBK_172401_WGS</strain>
        <tissue evidence="1">Digestive gland</tissue>
    </source>
</reference>
<dbReference type="AlphaFoldDB" id="A0A8J4YF02"/>
<evidence type="ECO:0000313" key="1">
    <source>
        <dbReference type="EMBL" id="KAG0726072.1"/>
    </source>
</evidence>
<organism evidence="1 2">
    <name type="scientific">Chionoecetes opilio</name>
    <name type="common">Atlantic snow crab</name>
    <name type="synonym">Cancer opilio</name>
    <dbReference type="NCBI Taxonomy" id="41210"/>
    <lineage>
        <taxon>Eukaryota</taxon>
        <taxon>Metazoa</taxon>
        <taxon>Ecdysozoa</taxon>
        <taxon>Arthropoda</taxon>
        <taxon>Crustacea</taxon>
        <taxon>Multicrustacea</taxon>
        <taxon>Malacostraca</taxon>
        <taxon>Eumalacostraca</taxon>
        <taxon>Eucarida</taxon>
        <taxon>Decapoda</taxon>
        <taxon>Pleocyemata</taxon>
        <taxon>Brachyura</taxon>
        <taxon>Eubrachyura</taxon>
        <taxon>Majoidea</taxon>
        <taxon>Majidae</taxon>
        <taxon>Chionoecetes</taxon>
    </lineage>
</organism>
<dbReference type="EMBL" id="JACEEZ010004852">
    <property type="protein sequence ID" value="KAG0726072.1"/>
    <property type="molecule type" value="Genomic_DNA"/>
</dbReference>
<accession>A0A8J4YF02</accession>
<name>A0A8J4YF02_CHIOP</name>
<keyword evidence="2" id="KW-1185">Reference proteome</keyword>
<comment type="caution">
    <text evidence="1">The sequence shown here is derived from an EMBL/GenBank/DDBJ whole genome shotgun (WGS) entry which is preliminary data.</text>
</comment>
<gene>
    <name evidence="1" type="ORF">GWK47_037324</name>
</gene>
<dbReference type="Proteomes" id="UP000770661">
    <property type="component" value="Unassembled WGS sequence"/>
</dbReference>